<gene>
    <name evidence="1" type="ORF">BpHYR1_004444</name>
</gene>
<dbReference type="AlphaFoldDB" id="A0A3M7RPE8"/>
<organism evidence="1 2">
    <name type="scientific">Brachionus plicatilis</name>
    <name type="common">Marine rotifer</name>
    <name type="synonym">Brachionus muelleri</name>
    <dbReference type="NCBI Taxonomy" id="10195"/>
    <lineage>
        <taxon>Eukaryota</taxon>
        <taxon>Metazoa</taxon>
        <taxon>Spiralia</taxon>
        <taxon>Gnathifera</taxon>
        <taxon>Rotifera</taxon>
        <taxon>Eurotatoria</taxon>
        <taxon>Monogononta</taxon>
        <taxon>Pseudotrocha</taxon>
        <taxon>Ploima</taxon>
        <taxon>Brachionidae</taxon>
        <taxon>Brachionus</taxon>
    </lineage>
</organism>
<comment type="caution">
    <text evidence="1">The sequence shown here is derived from an EMBL/GenBank/DDBJ whole genome shotgun (WGS) entry which is preliminary data.</text>
</comment>
<accession>A0A3M7RPE8</accession>
<dbReference type="EMBL" id="REGN01002962">
    <property type="protein sequence ID" value="RNA25205.1"/>
    <property type="molecule type" value="Genomic_DNA"/>
</dbReference>
<protein>
    <submittedName>
        <fullName evidence="1">Uncharacterized protein</fullName>
    </submittedName>
</protein>
<evidence type="ECO:0000313" key="2">
    <source>
        <dbReference type="Proteomes" id="UP000276133"/>
    </source>
</evidence>
<sequence>MKVAGDLGDDNFFVVNHSFLRLALFRLVANHFLLDIIFPSADASLLGLELGAAQQRVERRTGRLAFVDGRKALFDQAHSDVESVQSGYLADEVSHLVY</sequence>
<evidence type="ECO:0000313" key="1">
    <source>
        <dbReference type="EMBL" id="RNA25205.1"/>
    </source>
</evidence>
<dbReference type="Proteomes" id="UP000276133">
    <property type="component" value="Unassembled WGS sequence"/>
</dbReference>
<keyword evidence="2" id="KW-1185">Reference proteome</keyword>
<reference evidence="1 2" key="1">
    <citation type="journal article" date="2018" name="Sci. Rep.">
        <title>Genomic signatures of local adaptation to the degree of environmental predictability in rotifers.</title>
        <authorList>
            <person name="Franch-Gras L."/>
            <person name="Hahn C."/>
            <person name="Garcia-Roger E.M."/>
            <person name="Carmona M.J."/>
            <person name="Serra M."/>
            <person name="Gomez A."/>
        </authorList>
    </citation>
    <scope>NUCLEOTIDE SEQUENCE [LARGE SCALE GENOMIC DNA]</scope>
    <source>
        <strain evidence="1">HYR1</strain>
    </source>
</reference>
<proteinExistence type="predicted"/>
<name>A0A3M7RPE8_BRAPC</name>